<evidence type="ECO:0000313" key="2">
    <source>
        <dbReference type="Proteomes" id="UP000295264"/>
    </source>
</evidence>
<evidence type="ECO:0000313" key="1">
    <source>
        <dbReference type="EMBL" id="TEA38196.1"/>
    </source>
</evidence>
<dbReference type="EMBL" id="QWLN02004798">
    <property type="protein sequence ID" value="TEA38196.1"/>
    <property type="molecule type" value="Genomic_DNA"/>
</dbReference>
<feature type="non-terminal residue" evidence="1">
    <location>
        <position position="1"/>
    </location>
</feature>
<dbReference type="AlphaFoldDB" id="A0A484GSN8"/>
<dbReference type="Proteomes" id="UP000295264">
    <property type="component" value="Unassembled WGS sequence"/>
</dbReference>
<keyword evidence="2" id="KW-1185">Reference proteome</keyword>
<accession>A0A484GSN8</accession>
<gene>
    <name evidence="1" type="ORF">DBR06_SOUSAS110036</name>
</gene>
<reference evidence="1 2" key="1">
    <citation type="journal article" date="2018" name="Genomics">
        <title>Molecular footprints of inshore aquatic adaptation in Indo-Pacific humpback dolphin (Sousa chinensis).</title>
        <authorList>
            <person name="Ming Y."/>
            <person name="Jian J."/>
            <person name="Yu F."/>
            <person name="Yu X."/>
            <person name="Wang J."/>
            <person name="Liu W."/>
        </authorList>
    </citation>
    <scope>NUCLEOTIDE SEQUENCE [LARGE SCALE GENOMIC DNA]</scope>
    <source>
        <strain evidence="1">MY-2018</strain>
        <tissue evidence="1">Skin</tissue>
    </source>
</reference>
<organism evidence="1 2">
    <name type="scientific">Sousa chinensis</name>
    <name type="common">Indo-pacific humpbacked dolphin</name>
    <name type="synonym">Steno chinensis</name>
    <dbReference type="NCBI Taxonomy" id="103600"/>
    <lineage>
        <taxon>Eukaryota</taxon>
        <taxon>Metazoa</taxon>
        <taxon>Chordata</taxon>
        <taxon>Craniata</taxon>
        <taxon>Vertebrata</taxon>
        <taxon>Euteleostomi</taxon>
        <taxon>Mammalia</taxon>
        <taxon>Eutheria</taxon>
        <taxon>Laurasiatheria</taxon>
        <taxon>Artiodactyla</taxon>
        <taxon>Whippomorpha</taxon>
        <taxon>Cetacea</taxon>
        <taxon>Odontoceti</taxon>
        <taxon>Delphinidae</taxon>
        <taxon>Sousa</taxon>
    </lineage>
</organism>
<proteinExistence type="predicted"/>
<name>A0A484GSN8_SOUCH</name>
<protein>
    <submittedName>
        <fullName evidence="1">Uncharacterized protein</fullName>
    </submittedName>
</protein>
<sequence>LSGAAKLRNRCWNAVTLRHDCALPGPTAASPDDTFTPSPTASVLACNCIRSGHACM</sequence>
<comment type="caution">
    <text evidence="1">The sequence shown here is derived from an EMBL/GenBank/DDBJ whole genome shotgun (WGS) entry which is preliminary data.</text>
</comment>